<dbReference type="Proteomes" id="UP000540568">
    <property type="component" value="Unassembled WGS sequence"/>
</dbReference>
<sequence length="186" mass="19263">MDLTPEPKKNDEVVGHLSFDPKGALDAEDGAVLTRLARAVGAVDPVPEGLVERSLFAITLAGLEAELMEAVYLDAPFAGVRGAAAAARADDTAPAEAKTITFTHDSLTVMITLSPSSGGRVRIDGWAAPAAGLDVELHRPGVDMLTTASDEDGRFAFDAVERGRASLVVRRTDGGGGAVSTPIIEL</sequence>
<reference evidence="1 2" key="1">
    <citation type="submission" date="2020-07" db="EMBL/GenBank/DDBJ databases">
        <title>Sequencing the genomes of 1000 actinobacteria strains.</title>
        <authorList>
            <person name="Klenk H.-P."/>
        </authorList>
    </citation>
    <scope>NUCLEOTIDE SEQUENCE [LARGE SCALE GENOMIC DNA]</scope>
    <source>
        <strain evidence="1 2">DSM 44121</strain>
    </source>
</reference>
<dbReference type="AlphaFoldDB" id="A0A7W3JEM9"/>
<evidence type="ECO:0000313" key="1">
    <source>
        <dbReference type="EMBL" id="MBA8811420.1"/>
    </source>
</evidence>
<proteinExistence type="predicted"/>
<dbReference type="RefSeq" id="WP_182620550.1">
    <property type="nucleotide sequence ID" value="NZ_BAAATF010000001.1"/>
</dbReference>
<gene>
    <name evidence="1" type="ORF">FHX71_005427</name>
</gene>
<evidence type="ECO:0000313" key="2">
    <source>
        <dbReference type="Proteomes" id="UP000540568"/>
    </source>
</evidence>
<dbReference type="EMBL" id="JACGWV010000003">
    <property type="protein sequence ID" value="MBA8811420.1"/>
    <property type="molecule type" value="Genomic_DNA"/>
</dbReference>
<protein>
    <recommendedName>
        <fullName evidence="3">Carboxypeptidase regulatory-like domain-containing protein</fullName>
    </recommendedName>
</protein>
<comment type="caution">
    <text evidence="1">The sequence shown here is derived from an EMBL/GenBank/DDBJ whole genome shotgun (WGS) entry which is preliminary data.</text>
</comment>
<organism evidence="1 2">
    <name type="scientific">Promicromonospora sukumoe</name>
    <dbReference type="NCBI Taxonomy" id="88382"/>
    <lineage>
        <taxon>Bacteria</taxon>
        <taxon>Bacillati</taxon>
        <taxon>Actinomycetota</taxon>
        <taxon>Actinomycetes</taxon>
        <taxon>Micrococcales</taxon>
        <taxon>Promicromonosporaceae</taxon>
        <taxon>Promicromonospora</taxon>
    </lineage>
</organism>
<name>A0A7W3JEM9_9MICO</name>
<evidence type="ECO:0008006" key="3">
    <source>
        <dbReference type="Google" id="ProtNLM"/>
    </source>
</evidence>
<accession>A0A7W3JEM9</accession>
<keyword evidence="2" id="KW-1185">Reference proteome</keyword>
<dbReference type="SUPFAM" id="SSF49478">
    <property type="entry name" value="Cna protein B-type domain"/>
    <property type="match status" value="1"/>
</dbReference>